<dbReference type="AlphaFoldDB" id="A8BRT4"/>
<comment type="caution">
    <text evidence="2">The sequence shown here is derived from an EMBL/GenBank/DDBJ whole genome shotgun (WGS) entry which is preliminary data.</text>
</comment>
<feature type="region of interest" description="Disordered" evidence="1">
    <location>
        <begin position="207"/>
        <end position="234"/>
    </location>
</feature>
<protein>
    <submittedName>
        <fullName evidence="2">Uncharacterized protein</fullName>
    </submittedName>
</protein>
<dbReference type="KEGG" id="gla:GL50803_0095406"/>
<reference evidence="2 3" key="1">
    <citation type="journal article" date="2007" name="Science">
        <title>Genomic minimalism in the early diverging intestinal parasite Giardia lamblia.</title>
        <authorList>
            <person name="Morrison H.G."/>
            <person name="McArthur A.G."/>
            <person name="Gillin F.D."/>
            <person name="Aley S.B."/>
            <person name="Adam R.D."/>
            <person name="Olsen G.J."/>
            <person name="Best A.A."/>
            <person name="Cande W.Z."/>
            <person name="Chen F."/>
            <person name="Cipriano M.J."/>
            <person name="Davids B.J."/>
            <person name="Dawson S.C."/>
            <person name="Elmendorf H.G."/>
            <person name="Hehl A.B."/>
            <person name="Holder M.E."/>
            <person name="Huse S.M."/>
            <person name="Kim U.U."/>
            <person name="Lasek-Nesselquist E."/>
            <person name="Manning G."/>
            <person name="Nigam A."/>
            <person name="Nixon J.E."/>
            <person name="Palm D."/>
            <person name="Passamaneck N.E."/>
            <person name="Prabhu A."/>
            <person name="Reich C.I."/>
            <person name="Reiner D.S."/>
            <person name="Samuelson J."/>
            <person name="Svard S.G."/>
            <person name="Sogin M.L."/>
        </authorList>
    </citation>
    <scope>NUCLEOTIDE SEQUENCE [LARGE SCALE GENOMIC DNA]</scope>
    <source>
        <strain evidence="2 3">WB C6</strain>
    </source>
</reference>
<evidence type="ECO:0000256" key="1">
    <source>
        <dbReference type="SAM" id="MobiDB-lite"/>
    </source>
</evidence>
<dbReference type="RefSeq" id="XP_001705193.1">
    <property type="nucleotide sequence ID" value="XM_001705141.1"/>
</dbReference>
<dbReference type="GeneID" id="5698108"/>
<keyword evidence="3" id="KW-1185">Reference proteome</keyword>
<gene>
    <name evidence="2" type="ORF">GL50803_0095406</name>
</gene>
<dbReference type="VEuPathDB" id="GiardiaDB:GL50803_95406"/>
<name>A8BRT4_GIAIC</name>
<accession>A8BRT4</accession>
<organism evidence="2 3">
    <name type="scientific">Giardia intestinalis (strain ATCC 50803 / WB clone C6)</name>
    <name type="common">Giardia lamblia</name>
    <dbReference type="NCBI Taxonomy" id="184922"/>
    <lineage>
        <taxon>Eukaryota</taxon>
        <taxon>Metamonada</taxon>
        <taxon>Diplomonadida</taxon>
        <taxon>Hexamitidae</taxon>
        <taxon>Giardiinae</taxon>
        <taxon>Giardia</taxon>
    </lineage>
</organism>
<evidence type="ECO:0000313" key="2">
    <source>
        <dbReference type="EMBL" id="KAE8304464.1"/>
    </source>
</evidence>
<proteinExistence type="predicted"/>
<feature type="region of interest" description="Disordered" evidence="1">
    <location>
        <begin position="263"/>
        <end position="308"/>
    </location>
</feature>
<sequence>MLRNFPLYVSQYRLRGLAAEISSLNTYRRALQSISATLKEQAGELQSSLDTYNCKLEELLEESLDQVESFSTVGEPELKRAQSSTQLLSALCFGTMLRIEEQKISEADDQSTAFNSALQLIEAFATDKEQKYFVQPISKKSNKFEELRTNYFSNEVLICDVEQKPRILCGQLSEQFLNDPGIGLLFPEDVLALCDYASNSIDNGSMVSNSELKGSNQQDSNDNHGNVSLTNSEEHKHDDLVELLHRLNRDVINMLKLFNAENTDAPNSTNHDNIPHSIKNESSLNSSAVENSRIEDRPGNGQRDQSTLDDRSKRLFSLFRNVNLSALRSLSEYLNDVHDKITHIWAQNGTDSKLMDKSAENSDDIDDKSPDDFLDGIISSLVSTDDVGELFGRMLNTARISNDPSDLVKETPAIKEIIDIVQKIKTMIRQKEKLDGLISTITTSTSTISSTSESSFTGTESREYLEIFNSAAGDFQSMILYLGSARDIIHDAIDALEKSLTKRFAGFITKMAHDEHGEHAGDVSDSPFAVRGQDNVESFSDTVTALRNILKTIPAKVERWESQVKAKVDAYAKEQAQLTNSTTIAKYSGMLLEHKQTIEQMLDTAHHEIDEILEVGLEYSNQACSLYLEQLKLTATIRALPCSDTSKHILSSLMVHKRCKKCKTLDWTMCRIEDGFLCCTSCAQSETGKWVRVVVS</sequence>
<feature type="compositionally biased region" description="Polar residues" evidence="1">
    <location>
        <begin position="280"/>
        <end position="290"/>
    </location>
</feature>
<feature type="compositionally biased region" description="Polar residues" evidence="1">
    <location>
        <begin position="263"/>
        <end position="272"/>
    </location>
</feature>
<dbReference type="HOGENOM" id="CLU_396109_0_0_1"/>
<dbReference type="Proteomes" id="UP000001548">
    <property type="component" value="Unassembled WGS sequence"/>
</dbReference>
<dbReference type="EMBL" id="AACB03000002">
    <property type="protein sequence ID" value="KAE8304464.1"/>
    <property type="molecule type" value="Genomic_DNA"/>
</dbReference>
<feature type="compositionally biased region" description="Polar residues" evidence="1">
    <location>
        <begin position="207"/>
        <end position="231"/>
    </location>
</feature>
<dbReference type="OMA" id="CCTSCAQ"/>
<evidence type="ECO:0000313" key="3">
    <source>
        <dbReference type="Proteomes" id="UP000001548"/>
    </source>
</evidence>